<evidence type="ECO:0000256" key="2">
    <source>
        <dbReference type="SAM" id="MobiDB-lite"/>
    </source>
</evidence>
<dbReference type="InterPro" id="IPR025392">
    <property type="entry name" value="DUF4124"/>
</dbReference>
<keyword evidence="3" id="KW-1133">Transmembrane helix</keyword>
<keyword evidence="6" id="KW-1185">Reference proteome</keyword>
<feature type="transmembrane region" description="Helical" evidence="3">
    <location>
        <begin position="6"/>
        <end position="27"/>
    </location>
</feature>
<feature type="compositionally biased region" description="Polar residues" evidence="2">
    <location>
        <begin position="100"/>
        <end position="121"/>
    </location>
</feature>
<keyword evidence="3" id="KW-0812">Transmembrane</keyword>
<evidence type="ECO:0000256" key="3">
    <source>
        <dbReference type="SAM" id="Phobius"/>
    </source>
</evidence>
<evidence type="ECO:0000259" key="4">
    <source>
        <dbReference type="Pfam" id="PF13511"/>
    </source>
</evidence>
<accession>A0A1V4T6W9</accession>
<feature type="region of interest" description="Disordered" evidence="2">
    <location>
        <begin position="99"/>
        <end position="121"/>
    </location>
</feature>
<proteinExistence type="predicted"/>
<reference evidence="5 6" key="1">
    <citation type="submission" date="2017-01" db="EMBL/GenBank/DDBJ databases">
        <title>Genome Sequencing of a Marine Spirillum, Oceanospirillum multiglobuliferum ATCC 33336, from Japan.</title>
        <authorList>
            <person name="Carney J.G."/>
            <person name="Trachtenberg A.M."/>
            <person name="Rheaume B.A."/>
            <person name="Linnane J.D."/>
            <person name="Pitts N.L."/>
            <person name="Mykles D.L."/>
            <person name="Maclea K.S."/>
        </authorList>
    </citation>
    <scope>NUCLEOTIDE SEQUENCE [LARGE SCALE GENOMIC DNA]</scope>
    <source>
        <strain evidence="5 6">ATCC 33336</strain>
    </source>
</reference>
<protein>
    <recommendedName>
        <fullName evidence="4">DUF4124 domain-containing protein</fullName>
    </recommendedName>
</protein>
<dbReference type="EMBL" id="MTSM01000004">
    <property type="protein sequence ID" value="OPX56341.1"/>
    <property type="molecule type" value="Genomic_DNA"/>
</dbReference>
<feature type="region of interest" description="Disordered" evidence="2">
    <location>
        <begin position="61"/>
        <end position="81"/>
    </location>
</feature>
<evidence type="ECO:0000313" key="6">
    <source>
        <dbReference type="Proteomes" id="UP000191418"/>
    </source>
</evidence>
<dbReference type="AlphaFoldDB" id="A0A1V4T6W9"/>
<dbReference type="Proteomes" id="UP000191418">
    <property type="component" value="Unassembled WGS sequence"/>
</dbReference>
<name>A0A1V4T6W9_9GAMM</name>
<feature type="coiled-coil region" evidence="1">
    <location>
        <begin position="154"/>
        <end position="184"/>
    </location>
</feature>
<evidence type="ECO:0000313" key="5">
    <source>
        <dbReference type="EMBL" id="OPX56341.1"/>
    </source>
</evidence>
<gene>
    <name evidence="5" type="ORF">BTE48_05060</name>
</gene>
<organism evidence="5 6">
    <name type="scientific">Oceanospirillum multiglobuliferum</name>
    <dbReference type="NCBI Taxonomy" id="64969"/>
    <lineage>
        <taxon>Bacteria</taxon>
        <taxon>Pseudomonadati</taxon>
        <taxon>Pseudomonadota</taxon>
        <taxon>Gammaproteobacteria</taxon>
        <taxon>Oceanospirillales</taxon>
        <taxon>Oceanospirillaceae</taxon>
        <taxon>Oceanospirillum</taxon>
    </lineage>
</organism>
<evidence type="ECO:0000256" key="1">
    <source>
        <dbReference type="SAM" id="Coils"/>
    </source>
</evidence>
<dbReference type="Pfam" id="PF13511">
    <property type="entry name" value="DUF4124"/>
    <property type="match status" value="1"/>
</dbReference>
<comment type="caution">
    <text evidence="5">The sequence shown here is derived from an EMBL/GenBank/DDBJ whole genome shotgun (WGS) entry which is preliminary data.</text>
</comment>
<feature type="domain" description="DUF4124" evidence="4">
    <location>
        <begin position="83"/>
        <end position="118"/>
    </location>
</feature>
<sequence length="187" mass="20592">MTDAPVKLFLKLLIIVVIVAMAAPFFIKGSDGKPLISAGTFLPEAALPESVKALLQTAPLNTDTTTPHHNPNRNTNGENGETKVYRWQDAEGQWHYSDRAGQQNAEQHTIRQSNQLPAYQPKQVETTESALTLNRNSASEVKMPSSNLSGTLSLSDTEALMKQAQETQRILQERQAQIDALLKAQTQ</sequence>
<keyword evidence="3" id="KW-0472">Membrane</keyword>
<feature type="compositionally biased region" description="Low complexity" evidence="2">
    <location>
        <begin position="61"/>
        <end position="76"/>
    </location>
</feature>
<dbReference type="STRING" id="64969.SAMN02745127_00552"/>
<keyword evidence="1" id="KW-0175">Coiled coil</keyword>